<dbReference type="GeneID" id="99719057"/>
<accession>A0AA34RCW9</accession>
<feature type="compositionally biased region" description="Low complexity" evidence="1">
    <location>
        <begin position="10"/>
        <end position="22"/>
    </location>
</feature>
<dbReference type="EMBL" id="CP002608">
    <property type="protein sequence ID" value="AEB41361.1"/>
    <property type="molecule type" value="Genomic_DNA"/>
</dbReference>
<name>A0AA34RCW9_CHLPE</name>
<dbReference type="KEGG" id="cpm:G5S_0361"/>
<dbReference type="Proteomes" id="UP000008305">
    <property type="component" value="Chromosome"/>
</dbReference>
<evidence type="ECO:0000256" key="1">
    <source>
        <dbReference type="SAM" id="MobiDB-lite"/>
    </source>
</evidence>
<proteinExistence type="predicted"/>
<evidence type="ECO:0000313" key="3">
    <source>
        <dbReference type="Proteomes" id="UP000008305"/>
    </source>
</evidence>
<sequence>MQPETEILETSEASSEPSSSQEEPSKTPPLVISGTLTIYPES</sequence>
<dbReference type="AlphaFoldDB" id="A0AA34RCW9"/>
<feature type="region of interest" description="Disordered" evidence="1">
    <location>
        <begin position="1"/>
        <end position="42"/>
    </location>
</feature>
<protein>
    <submittedName>
        <fullName evidence="2">Uncharacterized protein</fullName>
    </submittedName>
</protein>
<dbReference type="RefSeq" id="WP_013712439.1">
    <property type="nucleotide sequence ID" value="NC_015408.1"/>
</dbReference>
<gene>
    <name evidence="2" type="ordered locus">G5S_0361</name>
</gene>
<organism evidence="2 3">
    <name type="scientific">Chlamydia pecorum (strain ATCC VR-628 / DSM 29919 / E58)</name>
    <name type="common">Chlamydophila pecorum</name>
    <dbReference type="NCBI Taxonomy" id="331635"/>
    <lineage>
        <taxon>Bacteria</taxon>
        <taxon>Pseudomonadati</taxon>
        <taxon>Chlamydiota</taxon>
        <taxon>Chlamydiia</taxon>
        <taxon>Chlamydiales</taxon>
        <taxon>Chlamydiaceae</taxon>
        <taxon>Chlamydia/Chlamydophila group</taxon>
        <taxon>Chlamydia</taxon>
    </lineage>
</organism>
<evidence type="ECO:0000313" key="2">
    <source>
        <dbReference type="EMBL" id="AEB41361.1"/>
    </source>
</evidence>
<reference evidence="2 3" key="1">
    <citation type="journal article" date="2011" name="J. Bacteriol.">
        <title>Genome sequence of the obligate intracellular animal pathogen Chlamydia pecorum E58.</title>
        <authorList>
            <person name="Mojica S."/>
            <person name="Huot Creasy H."/>
            <person name="Daugherty S."/>
            <person name="Read T.D."/>
            <person name="Kim T."/>
            <person name="Kaltenboeck B."/>
            <person name="Bavoil P."/>
            <person name="Myers G.S."/>
        </authorList>
    </citation>
    <scope>NUCLEOTIDE SEQUENCE [LARGE SCALE GENOMIC DNA]</scope>
    <source>
        <strain evidence="2 3">E58</strain>
    </source>
</reference>
<keyword evidence="3" id="KW-1185">Reference proteome</keyword>